<dbReference type="SUPFAM" id="SSF81296">
    <property type="entry name" value="E set domains"/>
    <property type="match status" value="1"/>
</dbReference>
<dbReference type="Proteomes" id="UP000297407">
    <property type="component" value="Unassembled WGS sequence"/>
</dbReference>
<dbReference type="EMBL" id="SRLH01000005">
    <property type="protein sequence ID" value="TGD57584.1"/>
    <property type="molecule type" value="Genomic_DNA"/>
</dbReference>
<dbReference type="InterPro" id="IPR036116">
    <property type="entry name" value="FN3_sf"/>
</dbReference>
<dbReference type="PROSITE" id="PS50194">
    <property type="entry name" value="FILAMIN_REPEAT"/>
    <property type="match status" value="1"/>
</dbReference>
<evidence type="ECO:0000256" key="4">
    <source>
        <dbReference type="ARBA" id="ARBA00023069"/>
    </source>
</evidence>
<dbReference type="PROSITE" id="PS51841">
    <property type="entry name" value="LTD"/>
    <property type="match status" value="1"/>
</dbReference>
<dbReference type="InterPro" id="IPR053879">
    <property type="entry name" value="HYDIN_VesB_CFA65-like_Ig"/>
</dbReference>
<dbReference type="Pfam" id="PF00932">
    <property type="entry name" value="LTD"/>
    <property type="match status" value="1"/>
</dbReference>
<sequence length="1667" mass="174117">MKIKLLIFSFLCSVLGWGQISIPSVTPVTENFNSMGTSATAALPSGVRVNTIPNYTTGTSVTTVSAGSTGTGVINSGSTGGVYNYANGITASATDRALGFLTSGSFSSPRTIIVAIQNTGTSTITDLSISFDYEKYRSGTRAFNWTFFHGSTATNVNTAATTGDQAYAADANNTTVSNPPASINKSVSLTGLNIAPSALYYLCWTYTGVGGATNAQGIGLDNLSLTATFSAGCTGPTTQASAVSTSNPTLNGFDVNWTQGNGNGTMVVIRDNSLANALPVSGTSYTANLDWALAGQIDTNNRVVFRGSGSSAAPITGLNPGTEYRVTAYEYNTAGDCYNIAATGTNVGYTMAQEPGGHAGSFTCNSFSSTQIDLTFSAANTIANSKAYIILQKIGSVPTGLPTDGVFYPAGTVIGDATVAGYTSLAGTDTSFSATGLTPNTTYYFTLIPLNSYLSVAQTMNYRVAATIPSTNCTTPVTPCHTETFSGIANATGYGSRSWTGTGGTWTATDAREDQTITGKAITIRNGVLTSPTFNDGVGNISLTVKFPFGETSGNLDVKVNGVTIGTILFSQMNGTTPVTKTFTGINIGGNVVISASSSVARYCIDDLNWTCYTPPPAPNIEVTGNAIVVANGDITPSVSDATDFGNGVVSSPSSHSFLISNTGNADLTISSVTFVGGNASDFAVSTNPSGTITSGLDGFLGITFTPSATGIRTTSVQIANNVAGKSPYTFTIQGNGLCTAGIVSSVSPNNGPVNTRVTVTISSGDLTGSTATFNGIPATVVSNTATQLVLTVPAGATTGNLVITSGSGCKLSMPFTVITQDNTSCEGNSTIADLFISEVTDSSSGSLSYIEIYNATGSTVNLSNYEVRIRNNGAATGDDIPLTGILSNGDSFTLATSVGSACSVPGGNGNLADQHNVSSGVNNNDCIHLNKNGVDIDIWGVCDGSNWITTAGLGAAGYDFERKNNITVPSAVFNTNDWVIADFDLCNDNYSNVATYGGMTPTTPVINVQPSINLTCTSVGAVVSVTASEGFAGGNPLAYQWYVVPVGSTAWTALTNTGVYNGTTTNTLTISAIAGLYGYQYYCQVRENNATCYMASNAAVLEDTSSTTWNGTAWSNGTPAIGKLAFINGNYNTTTHGDIDACSLIVNAGFTATVTAGHYINIENDLTVNGTLDILNNGSLIQVSDTGVNTGNIAMKRTATIRLLDYVYWSSPVAGFSVASISPGTSFSKIWKWQPTVVNPNGGFGNWQNANETMGIGKGYIVRGPNGFNATPQAFTANFTGVPNNGIKNVAIERGNFTGADYPGTNGSIITKNDDNWNLIGNPYPSAISAVDFLTLNANIEGSVRVWTHGTLPSNVASNPFYNSYAYNYAASDYIIYNATGPSTQNGFDGYIGAGQSFFVLMNDGPATTETVTFQNALRNKGHRNDQFFRNANLQNTANSIERHRIWIDLVSATGNVNRALIGYVEGATQNKDRLYDAYSDRRSAQDFYSIVNNEPLAIQGRALPFTAEDLVPMGVKLPTNGTYTIALASVDGLFSNNAQAIYLEDKALNVIHNLNNAPYQFTASQGIINNRFVLRYTDAALGNHDFDTAESNVAISTLNNDIKVSSSLENIKELIVYNVLGQVLASKKNVNGKLAVVNSISRNQEALIVKTVLENGQSVTKKIIF</sequence>
<dbReference type="InterPro" id="IPR013783">
    <property type="entry name" value="Ig-like_fold"/>
</dbReference>
<evidence type="ECO:0000256" key="3">
    <source>
        <dbReference type="ARBA" id="ARBA00022490"/>
    </source>
</evidence>
<dbReference type="GO" id="GO:0005737">
    <property type="term" value="C:cytoplasm"/>
    <property type="evidence" value="ECO:0007669"/>
    <property type="project" value="UniProtKB-SubCell"/>
</dbReference>
<organism evidence="8 9">
    <name type="scientific">Flavobacterium humi</name>
    <dbReference type="NCBI Taxonomy" id="2562683"/>
    <lineage>
        <taxon>Bacteria</taxon>
        <taxon>Pseudomonadati</taxon>
        <taxon>Bacteroidota</taxon>
        <taxon>Flavobacteriia</taxon>
        <taxon>Flavobacteriales</taxon>
        <taxon>Flavobacteriaceae</taxon>
        <taxon>Flavobacterium</taxon>
    </lineage>
</organism>
<evidence type="ECO:0000313" key="9">
    <source>
        <dbReference type="Proteomes" id="UP000297407"/>
    </source>
</evidence>
<accession>A0A4Z0L8U8</accession>
<dbReference type="SUPFAM" id="SSF49265">
    <property type="entry name" value="Fibronectin type III"/>
    <property type="match status" value="1"/>
</dbReference>
<dbReference type="InterPro" id="IPR014756">
    <property type="entry name" value="Ig_E-set"/>
</dbReference>
<feature type="chain" id="PRO_5021256103" evidence="6">
    <location>
        <begin position="19"/>
        <end position="1667"/>
    </location>
</feature>
<keyword evidence="3" id="KW-0963">Cytoplasm</keyword>
<feature type="signal peptide" evidence="6">
    <location>
        <begin position="1"/>
        <end position="18"/>
    </location>
</feature>
<dbReference type="InterPro" id="IPR001322">
    <property type="entry name" value="Lamin_tail_dom"/>
</dbReference>
<evidence type="ECO:0000313" key="8">
    <source>
        <dbReference type="EMBL" id="TGD57584.1"/>
    </source>
</evidence>
<reference evidence="8 9" key="1">
    <citation type="submission" date="2019-04" db="EMBL/GenBank/DDBJ databases">
        <title>Flavobacterium sp. strain DS2-A Genome sequencing and assembly.</title>
        <authorList>
            <person name="Kim I."/>
        </authorList>
    </citation>
    <scope>NUCLEOTIDE SEQUENCE [LARGE SCALE GENOMIC DNA]</scope>
    <source>
        <strain evidence="8 9">DS2-A</strain>
    </source>
</reference>
<evidence type="ECO:0000256" key="2">
    <source>
        <dbReference type="ARBA" id="ARBA00004496"/>
    </source>
</evidence>
<dbReference type="NCBIfam" id="NF012200">
    <property type="entry name" value="choice_anch_D"/>
    <property type="match status" value="1"/>
</dbReference>
<dbReference type="RefSeq" id="WP_135526615.1">
    <property type="nucleotide sequence ID" value="NZ_SRLH01000005.1"/>
</dbReference>
<evidence type="ECO:0000256" key="5">
    <source>
        <dbReference type="ARBA" id="ARBA00023273"/>
    </source>
</evidence>
<feature type="domain" description="LTD" evidence="7">
    <location>
        <begin position="823"/>
        <end position="920"/>
    </location>
</feature>
<evidence type="ECO:0000256" key="1">
    <source>
        <dbReference type="ARBA" id="ARBA00004138"/>
    </source>
</evidence>
<dbReference type="OrthoDB" id="1652165at2"/>
<evidence type="ECO:0000256" key="6">
    <source>
        <dbReference type="SAM" id="SignalP"/>
    </source>
</evidence>
<protein>
    <submittedName>
        <fullName evidence="8">Lamin tail domain-containing protein</fullName>
    </submittedName>
</protein>
<proteinExistence type="predicted"/>
<dbReference type="InterPro" id="IPR017868">
    <property type="entry name" value="Filamin/ABP280_repeat-like"/>
</dbReference>
<gene>
    <name evidence="8" type="ORF">E4635_10360</name>
</gene>
<keyword evidence="9" id="KW-1185">Reference proteome</keyword>
<evidence type="ECO:0000259" key="7">
    <source>
        <dbReference type="PROSITE" id="PS51841"/>
    </source>
</evidence>
<comment type="caution">
    <text evidence="8">The sequence shown here is derived from an EMBL/GenBank/DDBJ whole genome shotgun (WGS) entry which is preliminary data.</text>
</comment>
<comment type="subcellular location">
    <subcellularLocation>
        <location evidence="1">Cell projection</location>
        <location evidence="1">Cilium</location>
    </subcellularLocation>
    <subcellularLocation>
        <location evidence="2">Cytoplasm</location>
    </subcellularLocation>
</comment>
<keyword evidence="4" id="KW-0969">Cilium</keyword>
<name>A0A4Z0L8U8_9FLAO</name>
<dbReference type="Pfam" id="PF22544">
    <property type="entry name" value="HYDIN_VesB_CFA65-like_Ig"/>
    <property type="match status" value="1"/>
</dbReference>
<keyword evidence="5" id="KW-0966">Cell projection</keyword>
<dbReference type="Gene3D" id="2.60.40.10">
    <property type="entry name" value="Immunoglobulins"/>
    <property type="match status" value="3"/>
</dbReference>
<keyword evidence="6" id="KW-0732">Signal</keyword>